<dbReference type="PANTHER" id="PTHR42813">
    <property type="entry name" value="ZINC-TYPE ALCOHOL DEHYDROGENASE-LIKE"/>
    <property type="match status" value="1"/>
</dbReference>
<evidence type="ECO:0000259" key="6">
    <source>
        <dbReference type="Pfam" id="PF00107"/>
    </source>
</evidence>
<keyword evidence="3 5" id="KW-0862">Zinc</keyword>
<dbReference type="Pfam" id="PF08240">
    <property type="entry name" value="ADH_N"/>
    <property type="match status" value="1"/>
</dbReference>
<comment type="caution">
    <text evidence="8">The sequence shown here is derived from an EMBL/GenBank/DDBJ whole genome shotgun (WGS) entry which is preliminary data.</text>
</comment>
<dbReference type="PANTHER" id="PTHR42813:SF1">
    <property type="entry name" value="DEHYDROGENASE, PUTATIVE (AFU_ORTHOLOGUE AFUA_5G03930)-RELATED"/>
    <property type="match status" value="1"/>
</dbReference>
<dbReference type="Proteomes" id="UP000252139">
    <property type="component" value="Unassembled WGS sequence"/>
</dbReference>
<evidence type="ECO:0000313" key="9">
    <source>
        <dbReference type="Proteomes" id="UP000252139"/>
    </source>
</evidence>
<dbReference type="OrthoDB" id="3941538at2759"/>
<dbReference type="InterPro" id="IPR002328">
    <property type="entry name" value="ADH_Zn_CS"/>
</dbReference>
<proteinExistence type="inferred from homology"/>
<protein>
    <submittedName>
        <fullName evidence="8">Uncharacterized protein</fullName>
    </submittedName>
</protein>
<dbReference type="STRING" id="86630.A0A367K167"/>
<keyword evidence="9" id="KW-1185">Reference proteome</keyword>
<dbReference type="GO" id="GO:0016491">
    <property type="term" value="F:oxidoreductase activity"/>
    <property type="evidence" value="ECO:0007669"/>
    <property type="project" value="UniProtKB-KW"/>
</dbReference>
<evidence type="ECO:0000256" key="3">
    <source>
        <dbReference type="ARBA" id="ARBA00022833"/>
    </source>
</evidence>
<gene>
    <name evidence="8" type="ORF">CU097_011735</name>
</gene>
<dbReference type="SUPFAM" id="SSF50129">
    <property type="entry name" value="GroES-like"/>
    <property type="match status" value="1"/>
</dbReference>
<dbReference type="InterPro" id="IPR013154">
    <property type="entry name" value="ADH-like_N"/>
</dbReference>
<dbReference type="PROSITE" id="PS00059">
    <property type="entry name" value="ADH_ZINC"/>
    <property type="match status" value="1"/>
</dbReference>
<feature type="domain" description="Alcohol dehydrogenase-like N-terminal" evidence="7">
    <location>
        <begin position="85"/>
        <end position="206"/>
    </location>
</feature>
<evidence type="ECO:0000256" key="4">
    <source>
        <dbReference type="ARBA" id="ARBA00023002"/>
    </source>
</evidence>
<comment type="similarity">
    <text evidence="5">Belongs to the zinc-containing alcohol dehydrogenase family.</text>
</comment>
<feature type="domain" description="Alcohol dehydrogenase-like C-terminal" evidence="6">
    <location>
        <begin position="245"/>
        <end position="313"/>
    </location>
</feature>
<evidence type="ECO:0000256" key="1">
    <source>
        <dbReference type="ARBA" id="ARBA00001947"/>
    </source>
</evidence>
<dbReference type="EMBL" id="PJQL01000416">
    <property type="protein sequence ID" value="RCH95953.1"/>
    <property type="molecule type" value="Genomic_DNA"/>
</dbReference>
<sequence length="455" mass="49835">MAANAASNIAQKAMGEVPVSVANEDKQATSGSDMLACCWAGKGKVELRRVPKPDITDAEDVIVKITGTTGTCTHNKMHTAVEHNCIVCGSDLHLYHGELMQLKEGEVLGHEFIGTVEKIGHDVTKVRPGDRVVAAFNIACGKCEWCTKGLFTSCSCANNSSVMDKLYGHRISGVLGYSHMLGGFSGGQAEYCRVLFGNTNLLKIPDSLPDEKALYLSDIVPTSFHCVFDSGAKEGEAVGVWGLGPIGLCACQWLRKVFKVRRIIAVDNVPERLQLARDLWGVECINFDVDTDVASKILELEPRGLDRSLDCAGFRYSKGLLHKIERAVGLETDTSEVINEAIRATKKFGTVALIADYAAYTNHLLIGGIMEKGIRLVGCGQAPIQSYWDKCLEYMVNGEFDPSVILTHRFKLEDIVEVYRRFDNKENGIMKTFIETRFSRPAMPGSPGLTTVHHT</sequence>
<evidence type="ECO:0000256" key="2">
    <source>
        <dbReference type="ARBA" id="ARBA00022723"/>
    </source>
</evidence>
<evidence type="ECO:0000313" key="8">
    <source>
        <dbReference type="EMBL" id="RCH95953.1"/>
    </source>
</evidence>
<dbReference type="InterPro" id="IPR013149">
    <property type="entry name" value="ADH-like_C"/>
</dbReference>
<dbReference type="GO" id="GO:0008270">
    <property type="term" value="F:zinc ion binding"/>
    <property type="evidence" value="ECO:0007669"/>
    <property type="project" value="InterPro"/>
</dbReference>
<name>A0A367K167_RHIAZ</name>
<dbReference type="InterPro" id="IPR011032">
    <property type="entry name" value="GroES-like_sf"/>
</dbReference>
<evidence type="ECO:0000259" key="7">
    <source>
        <dbReference type="Pfam" id="PF08240"/>
    </source>
</evidence>
<reference evidence="8 9" key="1">
    <citation type="journal article" date="2018" name="G3 (Bethesda)">
        <title>Phylogenetic and Phylogenomic Definition of Rhizopus Species.</title>
        <authorList>
            <person name="Gryganskyi A.P."/>
            <person name="Golan J."/>
            <person name="Dolatabadi S."/>
            <person name="Mondo S."/>
            <person name="Robb S."/>
            <person name="Idnurm A."/>
            <person name="Muszewska A."/>
            <person name="Steczkiewicz K."/>
            <person name="Masonjones S."/>
            <person name="Liao H.L."/>
            <person name="Gajdeczka M.T."/>
            <person name="Anike F."/>
            <person name="Vuek A."/>
            <person name="Anishchenko I.M."/>
            <person name="Voigt K."/>
            <person name="de Hoog G.S."/>
            <person name="Smith M.E."/>
            <person name="Heitman J."/>
            <person name="Vilgalys R."/>
            <person name="Stajich J.E."/>
        </authorList>
    </citation>
    <scope>NUCLEOTIDE SEQUENCE [LARGE SCALE GENOMIC DNA]</scope>
    <source>
        <strain evidence="8 9">CBS 357.93</strain>
    </source>
</reference>
<dbReference type="CDD" id="cd08283">
    <property type="entry name" value="FDH_like_1"/>
    <property type="match status" value="1"/>
</dbReference>
<dbReference type="Pfam" id="PF00107">
    <property type="entry name" value="ADH_zinc_N"/>
    <property type="match status" value="1"/>
</dbReference>
<organism evidence="8 9">
    <name type="scientific">Rhizopus azygosporus</name>
    <name type="common">Rhizopus microsporus var. azygosporus</name>
    <dbReference type="NCBI Taxonomy" id="86630"/>
    <lineage>
        <taxon>Eukaryota</taxon>
        <taxon>Fungi</taxon>
        <taxon>Fungi incertae sedis</taxon>
        <taxon>Mucoromycota</taxon>
        <taxon>Mucoromycotina</taxon>
        <taxon>Mucoromycetes</taxon>
        <taxon>Mucorales</taxon>
        <taxon>Mucorineae</taxon>
        <taxon>Rhizopodaceae</taxon>
        <taxon>Rhizopus</taxon>
    </lineage>
</organism>
<dbReference type="InterPro" id="IPR036291">
    <property type="entry name" value="NAD(P)-bd_dom_sf"/>
</dbReference>
<keyword evidence="2 5" id="KW-0479">Metal-binding</keyword>
<evidence type="ECO:0000256" key="5">
    <source>
        <dbReference type="RuleBase" id="RU361277"/>
    </source>
</evidence>
<dbReference type="Gene3D" id="3.90.180.10">
    <property type="entry name" value="Medium-chain alcohol dehydrogenases, catalytic domain"/>
    <property type="match status" value="1"/>
</dbReference>
<comment type="cofactor">
    <cofactor evidence="1 5">
        <name>Zn(2+)</name>
        <dbReference type="ChEBI" id="CHEBI:29105"/>
    </cofactor>
</comment>
<dbReference type="Gene3D" id="3.40.50.720">
    <property type="entry name" value="NAD(P)-binding Rossmann-like Domain"/>
    <property type="match status" value="1"/>
</dbReference>
<accession>A0A367K167</accession>
<keyword evidence="4" id="KW-0560">Oxidoreductase</keyword>
<dbReference type="AlphaFoldDB" id="A0A367K167"/>
<dbReference type="SUPFAM" id="SSF51735">
    <property type="entry name" value="NAD(P)-binding Rossmann-fold domains"/>
    <property type="match status" value="1"/>
</dbReference>